<accession>A0A7W6CG17</accession>
<dbReference type="Gene3D" id="3.40.50.300">
    <property type="entry name" value="P-loop containing nucleotide triphosphate hydrolases"/>
    <property type="match status" value="1"/>
</dbReference>
<dbReference type="InterPro" id="IPR001977">
    <property type="entry name" value="Depp_CoAkinase"/>
</dbReference>
<proteinExistence type="inferred from homology"/>
<dbReference type="PROSITE" id="PS51219">
    <property type="entry name" value="DPCK"/>
    <property type="match status" value="1"/>
</dbReference>
<name>A0A7W6CG17_9HYPH</name>
<dbReference type="GO" id="GO:0015937">
    <property type="term" value="P:coenzyme A biosynthetic process"/>
    <property type="evidence" value="ECO:0007669"/>
    <property type="project" value="UniProtKB-UniRule"/>
</dbReference>
<dbReference type="SUPFAM" id="SSF52540">
    <property type="entry name" value="P-loop containing nucleoside triphosphate hydrolases"/>
    <property type="match status" value="1"/>
</dbReference>
<feature type="binding site" evidence="5">
    <location>
        <begin position="11"/>
        <end position="16"/>
    </location>
    <ligand>
        <name>ATP</name>
        <dbReference type="ChEBI" id="CHEBI:30616"/>
    </ligand>
</feature>
<comment type="subcellular location">
    <subcellularLocation>
        <location evidence="5">Cytoplasm</location>
    </subcellularLocation>
</comment>
<evidence type="ECO:0000256" key="5">
    <source>
        <dbReference type="HAMAP-Rule" id="MF_00376"/>
    </source>
</evidence>
<dbReference type="GO" id="GO:0005524">
    <property type="term" value="F:ATP binding"/>
    <property type="evidence" value="ECO:0007669"/>
    <property type="project" value="UniProtKB-UniRule"/>
</dbReference>
<dbReference type="RefSeq" id="WP_174154397.1">
    <property type="nucleotide sequence ID" value="NZ_JAAMCM010000015.1"/>
</dbReference>
<gene>
    <name evidence="5" type="primary">coaE</name>
    <name evidence="7" type="ORF">GGQ73_002469</name>
</gene>
<sequence length="199" mass="21976">MITIGLTGSIGMGKSTTAALFAKEGVAVCDSDALVHDLYGNEAVPLIENAFPGTTQNGRVDRERLAGKLRDNPAHFKVLEQLVHPLVQKKQKQFLDAQRLRGVEFGLLDIPLLYETGAQARVDTVVVVSCPPDIQRQRVLSRPGMSEEKFQMILARQMPDEEKRKRADFVIDTGKSLDDAREQVLAVLAALRSDQHGNM</sequence>
<dbReference type="InterPro" id="IPR027417">
    <property type="entry name" value="P-loop_NTPase"/>
</dbReference>
<dbReference type="EC" id="2.7.1.24" evidence="5 6"/>
<dbReference type="GO" id="GO:0004140">
    <property type="term" value="F:dephospho-CoA kinase activity"/>
    <property type="evidence" value="ECO:0007669"/>
    <property type="project" value="UniProtKB-UniRule"/>
</dbReference>
<comment type="function">
    <text evidence="5">Catalyzes the phosphorylation of the 3'-hydroxyl group of dephosphocoenzyme A to form coenzyme A.</text>
</comment>
<dbReference type="GO" id="GO:0005737">
    <property type="term" value="C:cytoplasm"/>
    <property type="evidence" value="ECO:0007669"/>
    <property type="project" value="UniProtKB-SubCell"/>
</dbReference>
<comment type="pathway">
    <text evidence="5">Cofactor biosynthesis; coenzyme A biosynthesis; CoA from (R)-pantothenate: step 5/5.</text>
</comment>
<protein>
    <recommendedName>
        <fullName evidence="5 6">Dephospho-CoA kinase</fullName>
        <ecNumber evidence="5 6">2.7.1.24</ecNumber>
    </recommendedName>
    <alternativeName>
        <fullName evidence="5">Dephosphocoenzyme A kinase</fullName>
    </alternativeName>
</protein>
<dbReference type="Proteomes" id="UP000565286">
    <property type="component" value="Unassembled WGS sequence"/>
</dbReference>
<dbReference type="CDD" id="cd02022">
    <property type="entry name" value="DPCK"/>
    <property type="match status" value="1"/>
</dbReference>
<keyword evidence="4 5" id="KW-0173">Coenzyme A biosynthesis</keyword>
<dbReference type="PANTHER" id="PTHR10695:SF46">
    <property type="entry name" value="BIFUNCTIONAL COENZYME A SYNTHASE-RELATED"/>
    <property type="match status" value="1"/>
</dbReference>
<keyword evidence="5" id="KW-0963">Cytoplasm</keyword>
<keyword evidence="3 5" id="KW-0067">ATP-binding</keyword>
<keyword evidence="5 7" id="KW-0808">Transferase</keyword>
<dbReference type="HAMAP" id="MF_00376">
    <property type="entry name" value="Dephospho_CoA_kinase"/>
    <property type="match status" value="1"/>
</dbReference>
<reference evidence="7 8" key="1">
    <citation type="submission" date="2020-08" db="EMBL/GenBank/DDBJ databases">
        <title>Genomic Encyclopedia of Type Strains, Phase IV (KMG-IV): sequencing the most valuable type-strain genomes for metagenomic binning, comparative biology and taxonomic classification.</title>
        <authorList>
            <person name="Goeker M."/>
        </authorList>
    </citation>
    <scope>NUCLEOTIDE SEQUENCE [LARGE SCALE GENOMIC DNA]</scope>
    <source>
        <strain evidence="7 8">DSM 26438</strain>
    </source>
</reference>
<dbReference type="Pfam" id="PF01121">
    <property type="entry name" value="CoaE"/>
    <property type="match status" value="1"/>
</dbReference>
<dbReference type="EMBL" id="JACIDV010000006">
    <property type="protein sequence ID" value="MBB3946516.1"/>
    <property type="molecule type" value="Genomic_DNA"/>
</dbReference>
<evidence type="ECO:0000313" key="8">
    <source>
        <dbReference type="Proteomes" id="UP000565286"/>
    </source>
</evidence>
<organism evidence="7 8">
    <name type="scientific">Rhizobium skierniewicense</name>
    <dbReference type="NCBI Taxonomy" id="984260"/>
    <lineage>
        <taxon>Bacteria</taxon>
        <taxon>Pseudomonadati</taxon>
        <taxon>Pseudomonadota</taxon>
        <taxon>Alphaproteobacteria</taxon>
        <taxon>Hyphomicrobiales</taxon>
        <taxon>Rhizobiaceae</taxon>
        <taxon>Rhizobium/Agrobacterium group</taxon>
        <taxon>Rhizobium</taxon>
    </lineage>
</organism>
<evidence type="ECO:0000313" key="7">
    <source>
        <dbReference type="EMBL" id="MBB3946516.1"/>
    </source>
</evidence>
<dbReference type="UniPathway" id="UPA00241">
    <property type="reaction ID" value="UER00356"/>
</dbReference>
<comment type="similarity">
    <text evidence="1 5">Belongs to the CoaE family.</text>
</comment>
<evidence type="ECO:0000256" key="1">
    <source>
        <dbReference type="ARBA" id="ARBA00009018"/>
    </source>
</evidence>
<evidence type="ECO:0000256" key="2">
    <source>
        <dbReference type="ARBA" id="ARBA00022741"/>
    </source>
</evidence>
<keyword evidence="5 7" id="KW-0418">Kinase</keyword>
<keyword evidence="8" id="KW-1185">Reference proteome</keyword>
<dbReference type="PANTHER" id="PTHR10695">
    <property type="entry name" value="DEPHOSPHO-COA KINASE-RELATED"/>
    <property type="match status" value="1"/>
</dbReference>
<dbReference type="NCBIfam" id="TIGR00152">
    <property type="entry name" value="dephospho-CoA kinase"/>
    <property type="match status" value="1"/>
</dbReference>
<dbReference type="AlphaFoldDB" id="A0A7W6CG17"/>
<keyword evidence="2 5" id="KW-0547">Nucleotide-binding</keyword>
<comment type="caution">
    <text evidence="7">The sequence shown here is derived from an EMBL/GenBank/DDBJ whole genome shotgun (WGS) entry which is preliminary data.</text>
</comment>
<evidence type="ECO:0000256" key="4">
    <source>
        <dbReference type="ARBA" id="ARBA00022993"/>
    </source>
</evidence>
<evidence type="ECO:0000256" key="6">
    <source>
        <dbReference type="NCBIfam" id="TIGR00152"/>
    </source>
</evidence>
<evidence type="ECO:0000256" key="3">
    <source>
        <dbReference type="ARBA" id="ARBA00022840"/>
    </source>
</evidence>
<comment type="catalytic activity">
    <reaction evidence="5">
        <text>3'-dephospho-CoA + ATP = ADP + CoA + H(+)</text>
        <dbReference type="Rhea" id="RHEA:18245"/>
        <dbReference type="ChEBI" id="CHEBI:15378"/>
        <dbReference type="ChEBI" id="CHEBI:30616"/>
        <dbReference type="ChEBI" id="CHEBI:57287"/>
        <dbReference type="ChEBI" id="CHEBI:57328"/>
        <dbReference type="ChEBI" id="CHEBI:456216"/>
        <dbReference type="EC" id="2.7.1.24"/>
    </reaction>
</comment>